<comment type="caution">
    <text evidence="2">The sequence shown here is derived from an EMBL/GenBank/DDBJ whole genome shotgun (WGS) entry which is preliminary data.</text>
</comment>
<name>A0A7W5BCK8_9BURK</name>
<dbReference type="EMBL" id="JACHXD010000009">
    <property type="protein sequence ID" value="MBB3120401.1"/>
    <property type="molecule type" value="Genomic_DNA"/>
</dbReference>
<sequence length="159" mass="16908">MKTMALAIAAALALTACASPEQARITEIAGTPLRDLNISKPEIPAALREALDKPYATPAQQDCPSLASQVDTLDDLLGPDIDAPEEKQGRTEMARDMASKAATGALQNTVEGAIPFRGWLRKLSGAERHSKEVQNALLAGKIRRGFLKGVMQTRACSLA</sequence>
<keyword evidence="1" id="KW-0732">Signal</keyword>
<keyword evidence="3" id="KW-1185">Reference proteome</keyword>
<protein>
    <submittedName>
        <fullName evidence="2">Uncharacterized protein</fullName>
    </submittedName>
</protein>
<evidence type="ECO:0000313" key="2">
    <source>
        <dbReference type="EMBL" id="MBB3120401.1"/>
    </source>
</evidence>
<feature type="signal peptide" evidence="1">
    <location>
        <begin position="1"/>
        <end position="18"/>
    </location>
</feature>
<organism evidence="2 3">
    <name type="scientific">Pseudoduganella violacea</name>
    <dbReference type="NCBI Taxonomy" id="1715466"/>
    <lineage>
        <taxon>Bacteria</taxon>
        <taxon>Pseudomonadati</taxon>
        <taxon>Pseudomonadota</taxon>
        <taxon>Betaproteobacteria</taxon>
        <taxon>Burkholderiales</taxon>
        <taxon>Oxalobacteraceae</taxon>
        <taxon>Telluria group</taxon>
        <taxon>Pseudoduganella</taxon>
    </lineage>
</organism>
<gene>
    <name evidence="2" type="ORF">FHS03_003465</name>
</gene>
<evidence type="ECO:0000313" key="3">
    <source>
        <dbReference type="Proteomes" id="UP000541535"/>
    </source>
</evidence>
<evidence type="ECO:0000256" key="1">
    <source>
        <dbReference type="SAM" id="SignalP"/>
    </source>
</evidence>
<proteinExistence type="predicted"/>
<accession>A0A7W5BCK8</accession>
<reference evidence="2 3" key="1">
    <citation type="submission" date="2020-08" db="EMBL/GenBank/DDBJ databases">
        <title>Genomic Encyclopedia of Type Strains, Phase III (KMG-III): the genomes of soil and plant-associated and newly described type strains.</title>
        <authorList>
            <person name="Whitman W."/>
        </authorList>
    </citation>
    <scope>NUCLEOTIDE SEQUENCE [LARGE SCALE GENOMIC DNA]</scope>
    <source>
        <strain evidence="2 3">CECT 8897</strain>
    </source>
</reference>
<dbReference type="AlphaFoldDB" id="A0A7W5BCK8"/>
<dbReference type="PROSITE" id="PS51257">
    <property type="entry name" value="PROKAR_LIPOPROTEIN"/>
    <property type="match status" value="1"/>
</dbReference>
<dbReference type="RefSeq" id="WP_229426258.1">
    <property type="nucleotide sequence ID" value="NZ_JACHXD010000009.1"/>
</dbReference>
<dbReference type="Proteomes" id="UP000541535">
    <property type="component" value="Unassembled WGS sequence"/>
</dbReference>
<feature type="chain" id="PRO_5030835833" evidence="1">
    <location>
        <begin position="19"/>
        <end position="159"/>
    </location>
</feature>